<evidence type="ECO:0000256" key="2">
    <source>
        <dbReference type="ARBA" id="ARBA00022723"/>
    </source>
</evidence>
<dbReference type="GO" id="GO:0004518">
    <property type="term" value="F:nuclease activity"/>
    <property type="evidence" value="ECO:0007669"/>
    <property type="project" value="UniProtKB-KW"/>
</dbReference>
<keyword evidence="2" id="KW-0479">Metal-binding</keyword>
<reference evidence="7 8" key="1">
    <citation type="submission" date="2014-09" db="EMBL/GenBank/DDBJ databases">
        <title>Genome sequence of Sinomonas sp. MUSC 117.</title>
        <authorList>
            <person name="Lee L.-H."/>
        </authorList>
    </citation>
    <scope>NUCLEOTIDE SEQUENCE [LARGE SCALE GENOMIC DNA]</scope>
    <source>
        <strain evidence="7 8">MUSC 117</strain>
    </source>
</reference>
<dbReference type="InterPro" id="IPR002716">
    <property type="entry name" value="PIN_dom"/>
</dbReference>
<keyword evidence="4" id="KW-0460">Magnesium</keyword>
<keyword evidence="8" id="KW-1185">Reference proteome</keyword>
<comment type="caution">
    <text evidence="7">The sequence shown here is derived from an EMBL/GenBank/DDBJ whole genome shotgun (WGS) entry which is preliminary data.</text>
</comment>
<keyword evidence="3" id="KW-0378">Hydrolase</keyword>
<evidence type="ECO:0000259" key="5">
    <source>
        <dbReference type="Pfam" id="PF13470"/>
    </source>
</evidence>
<sequence>MAAFGAVLDACVLVPTALCDTLLRLADRDLYRPIWSARILAEMRQAVLEVHPGLDAGRVDARIRSMNAAFEDACVSGWEGLVAGIRLPDPDDRHVVAAALRGRAEAIVTANLRDFPADALEPLGLHAVSPDDFLLDQLDLDPAGTVELLGEQARDKKRPPATVEDVLGALGRAGAPRFSAAVAALLTESGA</sequence>
<evidence type="ECO:0000313" key="8">
    <source>
        <dbReference type="Proteomes" id="UP000030982"/>
    </source>
</evidence>
<dbReference type="AlphaFoldDB" id="A0A0B2AQY2"/>
<feature type="domain" description="VapC50 C-terminal" evidence="6">
    <location>
        <begin position="130"/>
        <end position="183"/>
    </location>
</feature>
<dbReference type="InterPro" id="IPR058652">
    <property type="entry name" value="VapC50_C"/>
</dbReference>
<protein>
    <submittedName>
        <fullName evidence="7">Toxin PIN</fullName>
    </submittedName>
</protein>
<evidence type="ECO:0000256" key="4">
    <source>
        <dbReference type="ARBA" id="ARBA00022842"/>
    </source>
</evidence>
<evidence type="ECO:0000313" key="7">
    <source>
        <dbReference type="EMBL" id="KHL04293.1"/>
    </source>
</evidence>
<dbReference type="SUPFAM" id="SSF88723">
    <property type="entry name" value="PIN domain-like"/>
    <property type="match status" value="1"/>
</dbReference>
<dbReference type="Pfam" id="PF13470">
    <property type="entry name" value="PIN_3"/>
    <property type="match status" value="1"/>
</dbReference>
<dbReference type="STRING" id="1338436.LK10_06020"/>
<dbReference type="Pfam" id="PF26343">
    <property type="entry name" value="VapC50_C"/>
    <property type="match status" value="1"/>
</dbReference>
<dbReference type="RefSeq" id="WP_043121101.1">
    <property type="nucleotide sequence ID" value="NZ_JTDL01000081.1"/>
</dbReference>
<organism evidence="7 8">
    <name type="scientific">Sinomonas humi</name>
    <dbReference type="NCBI Taxonomy" id="1338436"/>
    <lineage>
        <taxon>Bacteria</taxon>
        <taxon>Bacillati</taxon>
        <taxon>Actinomycetota</taxon>
        <taxon>Actinomycetes</taxon>
        <taxon>Micrococcales</taxon>
        <taxon>Micrococcaceae</taxon>
        <taxon>Sinomonas</taxon>
    </lineage>
</organism>
<evidence type="ECO:0000256" key="1">
    <source>
        <dbReference type="ARBA" id="ARBA00022722"/>
    </source>
</evidence>
<accession>A0A0B2AQY2</accession>
<dbReference type="GO" id="GO:0016787">
    <property type="term" value="F:hydrolase activity"/>
    <property type="evidence" value="ECO:0007669"/>
    <property type="project" value="UniProtKB-KW"/>
</dbReference>
<gene>
    <name evidence="7" type="ORF">LK10_06020</name>
</gene>
<feature type="domain" description="PIN" evidence="5">
    <location>
        <begin position="6"/>
        <end position="112"/>
    </location>
</feature>
<dbReference type="Proteomes" id="UP000030982">
    <property type="component" value="Unassembled WGS sequence"/>
</dbReference>
<dbReference type="OrthoDB" id="113459at2"/>
<evidence type="ECO:0000256" key="3">
    <source>
        <dbReference type="ARBA" id="ARBA00022801"/>
    </source>
</evidence>
<dbReference type="EMBL" id="JTDL01000081">
    <property type="protein sequence ID" value="KHL04293.1"/>
    <property type="molecule type" value="Genomic_DNA"/>
</dbReference>
<proteinExistence type="predicted"/>
<name>A0A0B2AQY2_9MICC</name>
<keyword evidence="1" id="KW-0540">Nuclease</keyword>
<dbReference type="InterPro" id="IPR029060">
    <property type="entry name" value="PIN-like_dom_sf"/>
</dbReference>
<evidence type="ECO:0000259" key="6">
    <source>
        <dbReference type="Pfam" id="PF26343"/>
    </source>
</evidence>
<dbReference type="GO" id="GO:0046872">
    <property type="term" value="F:metal ion binding"/>
    <property type="evidence" value="ECO:0007669"/>
    <property type="project" value="UniProtKB-KW"/>
</dbReference>